<accession>A0A1F4Q2G8</accession>
<dbReference type="EMBL" id="METM01000016">
    <property type="protein sequence ID" value="OGB90059.1"/>
    <property type="molecule type" value="Genomic_DNA"/>
</dbReference>
<evidence type="ECO:0000313" key="2">
    <source>
        <dbReference type="Proteomes" id="UP000178724"/>
    </source>
</evidence>
<evidence type="ECO:0000313" key="1">
    <source>
        <dbReference type="EMBL" id="OGB90059.1"/>
    </source>
</evidence>
<dbReference type="AlphaFoldDB" id="A0A1F4Q2G8"/>
<gene>
    <name evidence="1" type="ORF">A2625_01840</name>
</gene>
<comment type="caution">
    <text evidence="1">The sequence shown here is derived from an EMBL/GenBank/DDBJ whole genome shotgun (WGS) entry which is preliminary data.</text>
</comment>
<organism evidence="1 2">
    <name type="scientific">candidate division WOR-1 bacterium RIFCSPHIGHO2_01_FULL_53_15</name>
    <dbReference type="NCBI Taxonomy" id="1802564"/>
    <lineage>
        <taxon>Bacteria</taxon>
        <taxon>Bacillati</taxon>
        <taxon>Saganbacteria</taxon>
    </lineage>
</organism>
<name>A0A1F4Q2G8_UNCSA</name>
<reference evidence="1 2" key="1">
    <citation type="journal article" date="2016" name="Nat. Commun.">
        <title>Thousands of microbial genomes shed light on interconnected biogeochemical processes in an aquifer system.</title>
        <authorList>
            <person name="Anantharaman K."/>
            <person name="Brown C.T."/>
            <person name="Hug L.A."/>
            <person name="Sharon I."/>
            <person name="Castelle C.J."/>
            <person name="Probst A.J."/>
            <person name="Thomas B.C."/>
            <person name="Singh A."/>
            <person name="Wilkins M.J."/>
            <person name="Karaoz U."/>
            <person name="Brodie E.L."/>
            <person name="Williams K.H."/>
            <person name="Hubbard S.S."/>
            <person name="Banfield J.F."/>
        </authorList>
    </citation>
    <scope>NUCLEOTIDE SEQUENCE [LARGE SCALE GENOMIC DNA]</scope>
</reference>
<sequence>MKLDDKIRNRRLAYLLKGERSTAFELALLYYILATRRTAEDKIADACLKSIQWLRSAGIRVADNITLGSIEQILVNNKAMIRDRADSSATADKLVHATPVYSRGLGLAY</sequence>
<proteinExistence type="predicted"/>
<dbReference type="Proteomes" id="UP000178724">
    <property type="component" value="Unassembled WGS sequence"/>
</dbReference>
<protein>
    <submittedName>
        <fullName evidence="1">Uncharacterized protein</fullName>
    </submittedName>
</protein>